<proteinExistence type="predicted"/>
<dbReference type="AntiFam" id="ANF00095">
    <property type="entry name" value="Shadow ORF (opposite ABC transporters)"/>
</dbReference>
<protein>
    <submittedName>
        <fullName evidence="1">Uncharacterized protein</fullName>
    </submittedName>
</protein>
<evidence type="ECO:0000313" key="2">
    <source>
        <dbReference type="Proteomes" id="UP000255303"/>
    </source>
</evidence>
<sequence length="118" mass="12064">MATTQRLVAGQTGEADDQVVAELAGLAPGHARAAMQDQQLVGGFDLVQQVGGPQHAQALLATQIAHMSAQRQAAGRVEPGAGFVEQQQARLVEQGAGNLHAAAVAAVERAHLVVTTLG</sequence>
<name>A0A379JXS0_ECTOL</name>
<gene>
    <name evidence="1" type="ORF">NCTC10692_03658</name>
</gene>
<dbReference type="Proteomes" id="UP000255303">
    <property type="component" value="Unassembled WGS sequence"/>
</dbReference>
<evidence type="ECO:0000313" key="1">
    <source>
        <dbReference type="EMBL" id="SUD53146.1"/>
    </source>
</evidence>
<organism evidence="1 2">
    <name type="scientific">Ectopseudomonas oleovorans</name>
    <name type="common">Pseudomonas oleovorans</name>
    <dbReference type="NCBI Taxonomy" id="301"/>
    <lineage>
        <taxon>Bacteria</taxon>
        <taxon>Pseudomonadati</taxon>
        <taxon>Pseudomonadota</taxon>
        <taxon>Gammaproteobacteria</taxon>
        <taxon>Pseudomonadales</taxon>
        <taxon>Pseudomonadaceae</taxon>
        <taxon>Ectopseudomonas</taxon>
    </lineage>
</organism>
<dbReference type="AlphaFoldDB" id="A0A379JXS0"/>
<accession>A0A379JXS0</accession>
<reference evidence="1 2" key="1">
    <citation type="submission" date="2018-06" db="EMBL/GenBank/DDBJ databases">
        <authorList>
            <consortium name="Pathogen Informatics"/>
            <person name="Doyle S."/>
        </authorList>
    </citation>
    <scope>NUCLEOTIDE SEQUENCE [LARGE SCALE GENOMIC DNA]</scope>
    <source>
        <strain evidence="1 2">NCTC10692</strain>
    </source>
</reference>
<dbReference type="AntiFam" id="ANF00142">
    <property type="entry name" value="Shadow ORF (opposite yadG)"/>
</dbReference>
<dbReference type="EMBL" id="UGUV01000002">
    <property type="protein sequence ID" value="SUD53146.1"/>
    <property type="molecule type" value="Genomic_DNA"/>
</dbReference>